<evidence type="ECO:0000313" key="5">
    <source>
        <dbReference type="EMBL" id="MBA0084716.1"/>
    </source>
</evidence>
<keyword evidence="3" id="KW-0804">Transcription</keyword>
<dbReference type="PANTHER" id="PTHR43133:SF46">
    <property type="entry name" value="RNA POLYMERASE SIGMA-70 FACTOR ECF SUBFAMILY"/>
    <property type="match status" value="1"/>
</dbReference>
<keyword evidence="6" id="KW-1185">Reference proteome</keyword>
<dbReference type="InterPro" id="IPR039425">
    <property type="entry name" value="RNA_pol_sigma-70-like"/>
</dbReference>
<protein>
    <submittedName>
        <fullName evidence="5">Sigma-70 family RNA polymerase sigma factor</fullName>
    </submittedName>
</protein>
<gene>
    <name evidence="5" type="ORF">HRJ53_06960</name>
</gene>
<evidence type="ECO:0000259" key="4">
    <source>
        <dbReference type="Pfam" id="PF04542"/>
    </source>
</evidence>
<comment type="caution">
    <text evidence="5">The sequence shown here is derived from an EMBL/GenBank/DDBJ whole genome shotgun (WGS) entry which is preliminary data.</text>
</comment>
<dbReference type="EMBL" id="JACDQQ010000678">
    <property type="protein sequence ID" value="MBA0084716.1"/>
    <property type="molecule type" value="Genomic_DNA"/>
</dbReference>
<organism evidence="5 6">
    <name type="scientific">Candidatus Acidiferrum panamense</name>
    <dbReference type="NCBI Taxonomy" id="2741543"/>
    <lineage>
        <taxon>Bacteria</taxon>
        <taxon>Pseudomonadati</taxon>
        <taxon>Acidobacteriota</taxon>
        <taxon>Terriglobia</taxon>
        <taxon>Candidatus Acidiferrales</taxon>
        <taxon>Candidatus Acidiferrum</taxon>
    </lineage>
</organism>
<dbReference type="PANTHER" id="PTHR43133">
    <property type="entry name" value="RNA POLYMERASE ECF-TYPE SIGMA FACTO"/>
    <property type="match status" value="1"/>
</dbReference>
<dbReference type="InterPro" id="IPR007627">
    <property type="entry name" value="RNA_pol_sigma70_r2"/>
</dbReference>
<evidence type="ECO:0000256" key="3">
    <source>
        <dbReference type="ARBA" id="ARBA00023163"/>
    </source>
</evidence>
<reference evidence="5" key="1">
    <citation type="submission" date="2020-06" db="EMBL/GenBank/DDBJ databases">
        <title>Legume-microbial interactions unlock mineral nutrients during tropical forest succession.</title>
        <authorList>
            <person name="Epihov D.Z."/>
        </authorList>
    </citation>
    <scope>NUCLEOTIDE SEQUENCE [LARGE SCALE GENOMIC DNA]</scope>
    <source>
        <strain evidence="5">Pan2503</strain>
    </source>
</reference>
<keyword evidence="1" id="KW-0805">Transcription regulation</keyword>
<evidence type="ECO:0000313" key="6">
    <source>
        <dbReference type="Proteomes" id="UP000567293"/>
    </source>
</evidence>
<feature type="non-terminal residue" evidence="5">
    <location>
        <position position="150"/>
    </location>
</feature>
<accession>A0A7V8NNR8</accession>
<dbReference type="GO" id="GO:0006352">
    <property type="term" value="P:DNA-templated transcription initiation"/>
    <property type="evidence" value="ECO:0007669"/>
    <property type="project" value="InterPro"/>
</dbReference>
<dbReference type="NCBIfam" id="TIGR02937">
    <property type="entry name" value="sigma70-ECF"/>
    <property type="match status" value="1"/>
</dbReference>
<sequence length="150" mass="17240">MHRQRTTEHYELPESKVIRMAQRGDEGAFERLYRLHSARVYALCMRMLRNPDEAEDSTQEVFLHVFRKIQGFRGASAFSTWLHRVAVNTVLMRIRGSKLAKAALVECAEGNEECGAPRRELGAPDVRLEGYIDRVTIEDAIKQLPPRCKL</sequence>
<dbReference type="Gene3D" id="1.10.1740.10">
    <property type="match status" value="1"/>
</dbReference>
<feature type="domain" description="RNA polymerase sigma-70 region 2" evidence="4">
    <location>
        <begin position="32"/>
        <end position="96"/>
    </location>
</feature>
<dbReference type="SUPFAM" id="SSF88946">
    <property type="entry name" value="Sigma2 domain of RNA polymerase sigma factors"/>
    <property type="match status" value="1"/>
</dbReference>
<dbReference type="Proteomes" id="UP000567293">
    <property type="component" value="Unassembled WGS sequence"/>
</dbReference>
<proteinExistence type="predicted"/>
<evidence type="ECO:0000256" key="1">
    <source>
        <dbReference type="ARBA" id="ARBA00023015"/>
    </source>
</evidence>
<dbReference type="InterPro" id="IPR013325">
    <property type="entry name" value="RNA_pol_sigma_r2"/>
</dbReference>
<dbReference type="AlphaFoldDB" id="A0A7V8NNR8"/>
<dbReference type="GO" id="GO:0016987">
    <property type="term" value="F:sigma factor activity"/>
    <property type="evidence" value="ECO:0007669"/>
    <property type="project" value="UniProtKB-KW"/>
</dbReference>
<keyword evidence="2" id="KW-0731">Sigma factor</keyword>
<dbReference type="InterPro" id="IPR014284">
    <property type="entry name" value="RNA_pol_sigma-70_dom"/>
</dbReference>
<evidence type="ECO:0000256" key="2">
    <source>
        <dbReference type="ARBA" id="ARBA00023082"/>
    </source>
</evidence>
<name>A0A7V8NNR8_9BACT</name>
<dbReference type="Pfam" id="PF04542">
    <property type="entry name" value="Sigma70_r2"/>
    <property type="match status" value="1"/>
</dbReference>